<sequence length="465" mass="52632">MVAAATLPWLQSPNIRLPTDPPETLDILSFEVASTMSRLISLNSFLSENEFTRLRNGPLRSRGVRYLNSEDEFHLLSLACCEKLDELDSAAFTVSRLGRRCSDPGLRCRSYDYEDLKQGIVVARDRVEFYSKQGNGSKIFRKMEKYVSATTQLHAGLESLAEMEASERKFQMLKLKLEPSKFITNNGCIDGQRIAAQRKQIKRCRETSLWNVTFDKSVRLMAEAIRVIFIRMCKLFGPFVSFLPCLARSSDLGLKSKPKNAQLYASGPIQKSSIPSTPPRFYSQELSSNTWRANPGEETRQRLPITPPSTAGGSGLALRLAEIIVLAERYLHFTTSIDDEARSAMYEMLPESLRAAVKRKLERQWNREEIGGSACQVALAEGWREAAGKILEWLAPMAHDTVKWQADRQLERQMAVDLDGRAKGSVLLVQTLHYSDTEKTEAAIVEVLVALSCVYRYEDLRFRRD</sequence>
<dbReference type="GO" id="GO:0045927">
    <property type="term" value="P:positive regulation of growth"/>
    <property type="evidence" value="ECO:0007669"/>
    <property type="project" value="InterPro"/>
</dbReference>
<keyword evidence="4" id="KW-1185">Reference proteome</keyword>
<organism evidence="3 4">
    <name type="scientific">Linum trigynum</name>
    <dbReference type="NCBI Taxonomy" id="586398"/>
    <lineage>
        <taxon>Eukaryota</taxon>
        <taxon>Viridiplantae</taxon>
        <taxon>Streptophyta</taxon>
        <taxon>Embryophyta</taxon>
        <taxon>Tracheophyta</taxon>
        <taxon>Spermatophyta</taxon>
        <taxon>Magnoliopsida</taxon>
        <taxon>eudicotyledons</taxon>
        <taxon>Gunneridae</taxon>
        <taxon>Pentapetalae</taxon>
        <taxon>rosids</taxon>
        <taxon>fabids</taxon>
        <taxon>Malpighiales</taxon>
        <taxon>Linaceae</taxon>
        <taxon>Linum</taxon>
    </lineage>
</organism>
<name>A0AAV2FLD9_9ROSI</name>
<evidence type="ECO:0000313" key="4">
    <source>
        <dbReference type="Proteomes" id="UP001497516"/>
    </source>
</evidence>
<dbReference type="InterPro" id="IPR021864">
    <property type="entry name" value="DUF3475"/>
</dbReference>
<protein>
    <recommendedName>
        <fullName evidence="5">DUF668 domain-containing protein</fullName>
    </recommendedName>
</protein>
<accession>A0AAV2FLD9</accession>
<proteinExistence type="predicted"/>
<evidence type="ECO:0000259" key="2">
    <source>
        <dbReference type="Pfam" id="PF11961"/>
    </source>
</evidence>
<dbReference type="PANTHER" id="PTHR31371:SF13">
    <property type="entry name" value="OS05G0457600 PROTEIN"/>
    <property type="match status" value="1"/>
</dbReference>
<gene>
    <name evidence="3" type="ORF">LTRI10_LOCUS39259</name>
</gene>
<feature type="domain" description="DUF668" evidence="1">
    <location>
        <begin position="310"/>
        <end position="403"/>
    </location>
</feature>
<dbReference type="PANTHER" id="PTHR31371">
    <property type="entry name" value="BNAC09G50660D PROTEIN"/>
    <property type="match status" value="1"/>
</dbReference>
<dbReference type="EMBL" id="OZ034820">
    <property type="protein sequence ID" value="CAL1399063.1"/>
    <property type="molecule type" value="Genomic_DNA"/>
</dbReference>
<evidence type="ECO:0000313" key="3">
    <source>
        <dbReference type="EMBL" id="CAL1399063.1"/>
    </source>
</evidence>
<dbReference type="AlphaFoldDB" id="A0AAV2FLD9"/>
<evidence type="ECO:0000259" key="1">
    <source>
        <dbReference type="Pfam" id="PF05003"/>
    </source>
</evidence>
<dbReference type="InterPro" id="IPR007700">
    <property type="entry name" value="DUF668"/>
</dbReference>
<dbReference type="Proteomes" id="UP001497516">
    <property type="component" value="Chromosome 7"/>
</dbReference>
<dbReference type="Pfam" id="PF05003">
    <property type="entry name" value="DUF668"/>
    <property type="match status" value="1"/>
</dbReference>
<feature type="domain" description="DUF3475" evidence="2">
    <location>
        <begin position="27"/>
        <end position="83"/>
    </location>
</feature>
<evidence type="ECO:0008006" key="5">
    <source>
        <dbReference type="Google" id="ProtNLM"/>
    </source>
</evidence>
<dbReference type="Pfam" id="PF11961">
    <property type="entry name" value="DUF3475"/>
    <property type="match status" value="1"/>
</dbReference>
<reference evidence="3 4" key="1">
    <citation type="submission" date="2024-04" db="EMBL/GenBank/DDBJ databases">
        <authorList>
            <person name="Fracassetti M."/>
        </authorList>
    </citation>
    <scope>NUCLEOTIDE SEQUENCE [LARGE SCALE GENOMIC DNA]</scope>
</reference>